<comment type="caution">
    <text evidence="1">The sequence shown here is derived from an EMBL/GenBank/DDBJ whole genome shotgun (WGS) entry which is preliminary data.</text>
</comment>
<protein>
    <submittedName>
        <fullName evidence="1">Uncharacterized protein</fullName>
    </submittedName>
</protein>
<evidence type="ECO:0000313" key="2">
    <source>
        <dbReference type="Proteomes" id="UP000297834"/>
    </source>
</evidence>
<dbReference type="Proteomes" id="UP000297834">
    <property type="component" value="Unassembled WGS sequence"/>
</dbReference>
<name>A0A4Y7XGN5_9GAMM</name>
<keyword evidence="2" id="KW-1185">Reference proteome</keyword>
<dbReference type="OrthoDB" id="8617543at2"/>
<organism evidence="1 2">
    <name type="scientific">Alkanindiges illinoisensis</name>
    <dbReference type="NCBI Taxonomy" id="197183"/>
    <lineage>
        <taxon>Bacteria</taxon>
        <taxon>Pseudomonadati</taxon>
        <taxon>Pseudomonadota</taxon>
        <taxon>Gammaproteobacteria</taxon>
        <taxon>Moraxellales</taxon>
        <taxon>Moraxellaceae</taxon>
        <taxon>Alkanindiges</taxon>
    </lineage>
</organism>
<dbReference type="RefSeq" id="WP_134243089.1">
    <property type="nucleotide sequence ID" value="NZ_SNTY01000005.1"/>
</dbReference>
<dbReference type="EMBL" id="SNTY01000005">
    <property type="protein sequence ID" value="TEU30716.1"/>
    <property type="molecule type" value="Genomic_DNA"/>
</dbReference>
<gene>
    <name evidence="1" type="ORF">E2B99_00670</name>
</gene>
<evidence type="ECO:0000313" key="1">
    <source>
        <dbReference type="EMBL" id="TEU30716.1"/>
    </source>
</evidence>
<reference evidence="1 2" key="1">
    <citation type="submission" date="2019-03" db="EMBL/GenBank/DDBJ databases">
        <title>Alkanindiges illinoisensis: a potential pathogenic isolated from ascites of a gastric cancer patient with abdominal metastasis.</title>
        <authorList>
            <person name="Hu X."/>
            <person name="Yang B."/>
            <person name="Yan X."/>
            <person name="Lin L."/>
            <person name="Zhao H."/>
            <person name="Zhou F."/>
            <person name="Su B."/>
            <person name="Chen J."/>
            <person name="Rui Y."/>
            <person name="Wang Q."/>
            <person name="Zheng L."/>
        </authorList>
    </citation>
    <scope>NUCLEOTIDE SEQUENCE [LARGE SCALE GENOMIC DNA]</scope>
    <source>
        <strain evidence="1 2">NFYY 23406</strain>
    </source>
</reference>
<dbReference type="AlphaFoldDB" id="A0A4Y7XGN5"/>
<sequence>MSGLPISEEKILDSINKAYDRMSIAQRKLWEVIKVSPQKWQQEPYGDEGEGFWVVAIFGNSVIWFNDIEEGYNTSSYSIFGTINEYRCNQDELEWQIQNVINQIKDGYDSAGYSDLVNSN</sequence>
<proteinExistence type="predicted"/>
<accession>A0A4Y7XGN5</accession>